<feature type="compositionally biased region" description="Acidic residues" evidence="1">
    <location>
        <begin position="290"/>
        <end position="318"/>
    </location>
</feature>
<feature type="region of interest" description="Disordered" evidence="1">
    <location>
        <begin position="279"/>
        <end position="319"/>
    </location>
</feature>
<sequence>MQRSASRACRERANPQGRRPPYSSEQSRTTFNRDLFIDCDHRSARLLQLHLQLYRFSPNLFSCLSFSSSPRCICTPHFLFFQSDTNISSLLLRSSSSIIPSPPPTIDLSILCIAGIATSQAVSALPPDSLPLLANQFNRSISSASPEINHPVTQSMACLRKLKEDIALLEALFHKQHTRFQVVNASVDEICMKFIDGSGSSVIINANIQENYPRQPPIWFSESDDVPAIGAALQSLTESATDQPITILHQTHQLITELCDFYQLPIPSELMSLLPPDVEMEKDEGHGSDMESDEIEEEQQDDEEEEGEGEAEEDDDHDLEVVTMDEASGSHEDELPVEGKQVLDQVCRHTRQQHLTGRVGQEEKKRRETTHLQVQGSVTATDRLMKEIKDIYRSEHFKNGQSI</sequence>
<dbReference type="EMBL" id="LIAE01006324">
    <property type="protein sequence ID" value="PAV91301.1"/>
    <property type="molecule type" value="Genomic_DNA"/>
</dbReference>
<protein>
    <submittedName>
        <fullName evidence="2">Uncharacterized protein</fullName>
    </submittedName>
</protein>
<reference evidence="2 3" key="1">
    <citation type="journal article" date="2017" name="Curr. Biol.">
        <title>Genome architecture and evolution of a unichromosomal asexual nematode.</title>
        <authorList>
            <person name="Fradin H."/>
            <person name="Zegar C."/>
            <person name="Gutwein M."/>
            <person name="Lucas J."/>
            <person name="Kovtun M."/>
            <person name="Corcoran D."/>
            <person name="Baugh L.R."/>
            <person name="Kiontke K."/>
            <person name="Gunsalus K."/>
            <person name="Fitch D.H."/>
            <person name="Piano F."/>
        </authorList>
    </citation>
    <scope>NUCLEOTIDE SEQUENCE [LARGE SCALE GENOMIC DNA]</scope>
    <source>
        <strain evidence="2">PF1309</strain>
    </source>
</reference>
<dbReference type="OrthoDB" id="109543at2759"/>
<evidence type="ECO:0000313" key="2">
    <source>
        <dbReference type="EMBL" id="PAV91301.1"/>
    </source>
</evidence>
<proteinExistence type="predicted"/>
<keyword evidence="3" id="KW-1185">Reference proteome</keyword>
<name>A0A2A2LYH5_9BILA</name>
<dbReference type="Proteomes" id="UP000218231">
    <property type="component" value="Unassembled WGS sequence"/>
</dbReference>
<gene>
    <name evidence="2" type="ORF">WR25_21893</name>
</gene>
<dbReference type="AlphaFoldDB" id="A0A2A2LYH5"/>
<evidence type="ECO:0000256" key="1">
    <source>
        <dbReference type="SAM" id="MobiDB-lite"/>
    </source>
</evidence>
<accession>A0A2A2LYH5</accession>
<organism evidence="2 3">
    <name type="scientific">Diploscapter pachys</name>
    <dbReference type="NCBI Taxonomy" id="2018661"/>
    <lineage>
        <taxon>Eukaryota</taxon>
        <taxon>Metazoa</taxon>
        <taxon>Ecdysozoa</taxon>
        <taxon>Nematoda</taxon>
        <taxon>Chromadorea</taxon>
        <taxon>Rhabditida</taxon>
        <taxon>Rhabditina</taxon>
        <taxon>Rhabditomorpha</taxon>
        <taxon>Rhabditoidea</taxon>
        <taxon>Rhabditidae</taxon>
        <taxon>Diploscapter</taxon>
    </lineage>
</organism>
<feature type="region of interest" description="Disordered" evidence="1">
    <location>
        <begin position="1"/>
        <end position="27"/>
    </location>
</feature>
<evidence type="ECO:0000313" key="3">
    <source>
        <dbReference type="Proteomes" id="UP000218231"/>
    </source>
</evidence>
<comment type="caution">
    <text evidence="2">The sequence shown here is derived from an EMBL/GenBank/DDBJ whole genome shotgun (WGS) entry which is preliminary data.</text>
</comment>
<dbReference type="STRING" id="2018661.A0A2A2LYH5"/>